<reference evidence="10" key="1">
    <citation type="submission" date="2018-11" db="EMBL/GenBank/DDBJ databases">
        <title>Comparative genomics of Parolsenella catena and Libanicoccus massiliensis: Reclassification of Libanicoccus massiliensis as Parolsenella massiliensis comb. nov.</title>
        <authorList>
            <person name="Sakamoto M."/>
            <person name="Ikeyama N."/>
            <person name="Murakami T."/>
            <person name="Mori H."/>
            <person name="Yuki M."/>
            <person name="Ohkuma M."/>
        </authorList>
    </citation>
    <scope>NUCLEOTIDE SEQUENCE [LARGE SCALE GENOMIC DNA]</scope>
    <source>
        <strain evidence="10">JCM 31932</strain>
    </source>
</reference>
<dbReference type="Pfam" id="PF00746">
    <property type="entry name" value="Gram_pos_anchor"/>
    <property type="match status" value="1"/>
</dbReference>
<keyword evidence="3" id="KW-0964">Secreted</keyword>
<evidence type="ECO:0000259" key="8">
    <source>
        <dbReference type="PROSITE" id="PS50847"/>
    </source>
</evidence>
<name>A0A3G9K021_9ACTN</name>
<evidence type="ECO:0000313" key="10">
    <source>
        <dbReference type="Proteomes" id="UP000273154"/>
    </source>
</evidence>
<feature type="chain" id="PRO_5017965550" description="Gram-positive cocci surface proteins LPxTG domain-containing protein" evidence="7">
    <location>
        <begin position="38"/>
        <end position="663"/>
    </location>
</feature>
<proteinExistence type="predicted"/>
<dbReference type="InterPro" id="IPR042229">
    <property type="entry name" value="Listeria/Bacterioides_rpt_sf"/>
</dbReference>
<gene>
    <name evidence="9" type="ORF">Pcatena_00330</name>
</gene>
<dbReference type="SUPFAM" id="SSF51126">
    <property type="entry name" value="Pectin lyase-like"/>
    <property type="match status" value="1"/>
</dbReference>
<keyword evidence="4 7" id="KW-0732">Signal</keyword>
<keyword evidence="5" id="KW-0572">Peptidoglycan-anchor</keyword>
<evidence type="ECO:0000256" key="6">
    <source>
        <dbReference type="SAM" id="MobiDB-lite"/>
    </source>
</evidence>
<evidence type="ECO:0000313" key="9">
    <source>
        <dbReference type="EMBL" id="BBH49446.1"/>
    </source>
</evidence>
<feature type="compositionally biased region" description="Low complexity" evidence="6">
    <location>
        <begin position="57"/>
        <end position="84"/>
    </location>
</feature>
<dbReference type="KEGG" id="pcat:Pcatena_00330"/>
<dbReference type="RefSeq" id="WP_126420552.1">
    <property type="nucleotide sequence ID" value="NZ_AP019367.1"/>
</dbReference>
<dbReference type="InterPro" id="IPR011050">
    <property type="entry name" value="Pectin_lyase_fold/virulence"/>
</dbReference>
<feature type="region of interest" description="Disordered" evidence="6">
    <location>
        <begin position="42"/>
        <end position="95"/>
    </location>
</feature>
<accession>A0A3G9K021</accession>
<dbReference type="GeneID" id="88848175"/>
<keyword evidence="2" id="KW-0134">Cell wall</keyword>
<dbReference type="AlphaFoldDB" id="A0A3G9K021"/>
<dbReference type="OrthoDB" id="3196290at2"/>
<feature type="signal peptide" evidence="7">
    <location>
        <begin position="1"/>
        <end position="37"/>
    </location>
</feature>
<dbReference type="Pfam" id="PF09479">
    <property type="entry name" value="Flg_new"/>
    <property type="match status" value="1"/>
</dbReference>
<evidence type="ECO:0000256" key="7">
    <source>
        <dbReference type="SAM" id="SignalP"/>
    </source>
</evidence>
<feature type="region of interest" description="Disordered" evidence="6">
    <location>
        <begin position="607"/>
        <end position="638"/>
    </location>
</feature>
<dbReference type="InterPro" id="IPR013378">
    <property type="entry name" value="InlB-like_B-rpt"/>
</dbReference>
<evidence type="ECO:0000256" key="5">
    <source>
        <dbReference type="ARBA" id="ARBA00023088"/>
    </source>
</evidence>
<sequence>MKSRNTNGTLRSRVAIAAVTAGLVASLGALTPAAAIADEQVAPQEALTQQEAKAEDAPAATDKAATADVAEPADDAAVAPQEDANPTPVANPVARFNGQDYDSFDAALAAASNTDGATIELLADAQTKGLNLSRDLTIDGAGHSLTFTDKGIALWGHALVLKNVNASMSGVGSTPYTAEWNWMSVCANKDASLTLDAASLSMDGAGTGQNVHAIYFCSNNKLNLRNGSNLTIKNYGQDALEWDGGDGGYNVNIEGGSTYTSDHNRSGFTGTFTASVDASTVNVTNSTGNGSNGSHFDIKNGSVVDFSDNGDHGLSAGNLSIANSKVTANNNGRNGIIFTGKGQFTNADVQVTGTLGKSYWNAGIRLMKKNASLDVDAASKVSITGNYVTGLFLDAGAHATFAEGAALAITGNDASQANCSTKRDLAQMGGGVVVRSGANLTLPNSAVIDNNNAALAGDDVYAEAGGSILLGVTNNEDALNGFGGCGHAIDGWYDDAADARWSAHGDTKHVKAVEAGSFQGQNSPIALKAAHGLVNVNYQYVGTRPNDVTLPASDEGLEVGASYTAKPQAAVDGWTFDGWYTDEACTAKWEDGAELTGSMTLYGKWTQDPVAPSAPQTPGASDAKPAGKELPQTGDSASAAPLALLAGATAALTAGLTARRRSR</sequence>
<evidence type="ECO:0000256" key="2">
    <source>
        <dbReference type="ARBA" id="ARBA00022512"/>
    </source>
</evidence>
<keyword evidence="10" id="KW-1185">Reference proteome</keyword>
<dbReference type="Gene3D" id="2.60.40.4270">
    <property type="entry name" value="Listeria-Bacteroides repeat domain"/>
    <property type="match status" value="1"/>
</dbReference>
<evidence type="ECO:0000256" key="4">
    <source>
        <dbReference type="ARBA" id="ARBA00022729"/>
    </source>
</evidence>
<dbReference type="NCBIfam" id="TIGR01167">
    <property type="entry name" value="LPXTG_anchor"/>
    <property type="match status" value="1"/>
</dbReference>
<feature type="domain" description="Gram-positive cocci surface proteins LPxTG" evidence="8">
    <location>
        <begin position="630"/>
        <end position="663"/>
    </location>
</feature>
<comment type="subcellular location">
    <subcellularLocation>
        <location evidence="1">Cell envelope</location>
    </subcellularLocation>
</comment>
<protein>
    <recommendedName>
        <fullName evidence="8">Gram-positive cocci surface proteins LPxTG domain-containing protein</fullName>
    </recommendedName>
</protein>
<dbReference type="InterPro" id="IPR012332">
    <property type="entry name" value="Autotransporter_pectin_lyase_C"/>
</dbReference>
<dbReference type="Gene3D" id="2.160.20.20">
    <property type="match status" value="1"/>
</dbReference>
<dbReference type="Proteomes" id="UP000273154">
    <property type="component" value="Chromosome"/>
</dbReference>
<dbReference type="EMBL" id="AP019367">
    <property type="protein sequence ID" value="BBH49446.1"/>
    <property type="molecule type" value="Genomic_DNA"/>
</dbReference>
<evidence type="ECO:0000256" key="1">
    <source>
        <dbReference type="ARBA" id="ARBA00004196"/>
    </source>
</evidence>
<evidence type="ECO:0000256" key="3">
    <source>
        <dbReference type="ARBA" id="ARBA00022525"/>
    </source>
</evidence>
<dbReference type="GO" id="GO:0030313">
    <property type="term" value="C:cell envelope"/>
    <property type="evidence" value="ECO:0007669"/>
    <property type="project" value="UniProtKB-SubCell"/>
</dbReference>
<organism evidence="9 10">
    <name type="scientific">Parolsenella catena</name>
    <dbReference type="NCBI Taxonomy" id="2003188"/>
    <lineage>
        <taxon>Bacteria</taxon>
        <taxon>Bacillati</taxon>
        <taxon>Actinomycetota</taxon>
        <taxon>Coriobacteriia</taxon>
        <taxon>Coriobacteriales</taxon>
        <taxon>Atopobiaceae</taxon>
        <taxon>Parolsenella</taxon>
    </lineage>
</organism>
<dbReference type="PROSITE" id="PS50847">
    <property type="entry name" value="GRAM_POS_ANCHORING"/>
    <property type="match status" value="1"/>
</dbReference>
<dbReference type="NCBIfam" id="TIGR02543">
    <property type="entry name" value="List_Bact_rpt"/>
    <property type="match status" value="1"/>
</dbReference>
<dbReference type="InterPro" id="IPR019931">
    <property type="entry name" value="LPXTG_anchor"/>
</dbReference>